<evidence type="ECO:0000256" key="1">
    <source>
        <dbReference type="SAM" id="SignalP"/>
    </source>
</evidence>
<keyword evidence="1" id="KW-0732">Signal</keyword>
<organism evidence="2">
    <name type="scientific">Deinococcus sonorensis KR-87</name>
    <dbReference type="NCBI Taxonomy" id="694439"/>
    <lineage>
        <taxon>Bacteria</taxon>
        <taxon>Thermotogati</taxon>
        <taxon>Deinococcota</taxon>
        <taxon>Deinococci</taxon>
        <taxon>Deinococcales</taxon>
        <taxon>Deinococcaceae</taxon>
        <taxon>Deinococcus</taxon>
    </lineage>
</organism>
<name>A0AAU7U8L6_9DEIO</name>
<reference evidence="2" key="1">
    <citation type="submission" date="2024-06" db="EMBL/GenBank/DDBJ databases">
        <title>Draft Genome Sequence of Deinococcus sonorensis Type Strain KR-87, a Biofilm Producing Representative of the Genus Deinococcus.</title>
        <authorList>
            <person name="Boren L.S."/>
            <person name="Grosso R.A."/>
            <person name="Hugenberg-Cox A.N."/>
            <person name="Hill J.T.E."/>
            <person name="Albert C.M."/>
            <person name="Tuohy J.M."/>
        </authorList>
    </citation>
    <scope>NUCLEOTIDE SEQUENCE</scope>
    <source>
        <strain evidence="2">KR-87</strain>
    </source>
</reference>
<accession>A0AAU7U8L6</accession>
<evidence type="ECO:0000313" key="2">
    <source>
        <dbReference type="EMBL" id="XBV84645.1"/>
    </source>
</evidence>
<dbReference type="RefSeq" id="WP_350242682.1">
    <property type="nucleotide sequence ID" value="NZ_CP158299.1"/>
</dbReference>
<dbReference type="AlphaFoldDB" id="A0AAU7U8L6"/>
<dbReference type="KEGG" id="dsc:ABOD76_14480"/>
<protein>
    <submittedName>
        <fullName evidence="2">Uncharacterized protein</fullName>
    </submittedName>
</protein>
<feature type="signal peptide" evidence="1">
    <location>
        <begin position="1"/>
        <end position="19"/>
    </location>
</feature>
<proteinExistence type="predicted"/>
<feature type="chain" id="PRO_5043627514" evidence="1">
    <location>
        <begin position="20"/>
        <end position="107"/>
    </location>
</feature>
<sequence>MRRGLGLLLALTCVAGAQGARFGVHFGPNVAAVTLVGLQVPSTPVQVTAEVGATFQALSLLDPLATASGFVQTGVSGPLFGQTSWTARYRVSQSGQTQVGFGVRFRF</sequence>
<dbReference type="EMBL" id="CP158299">
    <property type="protein sequence ID" value="XBV84645.1"/>
    <property type="molecule type" value="Genomic_DNA"/>
</dbReference>
<gene>
    <name evidence="2" type="ORF">ABOD76_14480</name>
</gene>